<dbReference type="EMBL" id="AC139174">
    <property type="protein sequence ID" value="AAS07110.1"/>
    <property type="molecule type" value="Genomic_DNA"/>
</dbReference>
<sequence length="177" mass="18232">MSMLPPNSSSLPLVAAMYNPPRPSSSPLLPNRLDPRVWKMNIFICGQPNQTRQRAEEKLIAVAVASPPTAASCVGCRLAWPSPRAPLAACRSFAEQRAAAAAALSAARPAPAAATASPPPAAATPLRQQPPRLADGAAAAAFSRRAATPSRGGGEGEQPPPPGPPPLLTEEGRGRRS</sequence>
<dbReference type="Proteomes" id="UP000000763">
    <property type="component" value="Chromosome 3"/>
</dbReference>
<gene>
    <name evidence="2" type="primary">OSJNBb0065L20.20</name>
</gene>
<protein>
    <submittedName>
        <fullName evidence="2">Uncharacterized protein</fullName>
    </submittedName>
</protein>
<reference evidence="3" key="2">
    <citation type="journal article" date="2008" name="Nucleic Acids Res.">
        <title>The rice annotation project database (RAP-DB): 2008 update.</title>
        <authorList>
            <consortium name="The rice annotation project (RAP)"/>
        </authorList>
    </citation>
    <scope>GENOME REANNOTATION</scope>
    <source>
        <strain evidence="3">cv. Nipponbare</strain>
    </source>
</reference>
<proteinExistence type="predicted"/>
<reference evidence="3" key="1">
    <citation type="journal article" date="2005" name="Nature">
        <title>The map-based sequence of the rice genome.</title>
        <authorList>
            <consortium name="International rice genome sequencing project (IRGSP)"/>
            <person name="Matsumoto T."/>
            <person name="Wu J."/>
            <person name="Kanamori H."/>
            <person name="Katayose Y."/>
            <person name="Fujisawa M."/>
            <person name="Namiki N."/>
            <person name="Mizuno H."/>
            <person name="Yamamoto K."/>
            <person name="Antonio B.A."/>
            <person name="Baba T."/>
            <person name="Sakata K."/>
            <person name="Nagamura Y."/>
            <person name="Aoki H."/>
            <person name="Arikawa K."/>
            <person name="Arita K."/>
            <person name="Bito T."/>
            <person name="Chiden Y."/>
            <person name="Fujitsuka N."/>
            <person name="Fukunaka R."/>
            <person name="Hamada M."/>
            <person name="Harada C."/>
            <person name="Hayashi A."/>
            <person name="Hijishita S."/>
            <person name="Honda M."/>
            <person name="Hosokawa S."/>
            <person name="Ichikawa Y."/>
            <person name="Idonuma A."/>
            <person name="Iijima M."/>
            <person name="Ikeda M."/>
            <person name="Ikeno M."/>
            <person name="Ito K."/>
            <person name="Ito S."/>
            <person name="Ito T."/>
            <person name="Ito Y."/>
            <person name="Ito Y."/>
            <person name="Iwabuchi A."/>
            <person name="Kamiya K."/>
            <person name="Karasawa W."/>
            <person name="Kurita K."/>
            <person name="Katagiri S."/>
            <person name="Kikuta A."/>
            <person name="Kobayashi H."/>
            <person name="Kobayashi N."/>
            <person name="Machita K."/>
            <person name="Maehara T."/>
            <person name="Masukawa M."/>
            <person name="Mizubayashi T."/>
            <person name="Mukai Y."/>
            <person name="Nagasaki H."/>
            <person name="Nagata Y."/>
            <person name="Naito S."/>
            <person name="Nakashima M."/>
            <person name="Nakama Y."/>
            <person name="Nakamichi Y."/>
            <person name="Nakamura M."/>
            <person name="Meguro A."/>
            <person name="Negishi M."/>
            <person name="Ohta I."/>
            <person name="Ohta T."/>
            <person name="Okamoto M."/>
            <person name="Ono N."/>
            <person name="Saji S."/>
            <person name="Sakaguchi M."/>
            <person name="Sakai K."/>
            <person name="Shibata M."/>
            <person name="Shimokawa T."/>
            <person name="Song J."/>
            <person name="Takazaki Y."/>
            <person name="Terasawa K."/>
            <person name="Tsugane M."/>
            <person name="Tsuji K."/>
            <person name="Ueda S."/>
            <person name="Waki K."/>
            <person name="Yamagata H."/>
            <person name="Yamamoto M."/>
            <person name="Yamamoto S."/>
            <person name="Yamane H."/>
            <person name="Yoshiki S."/>
            <person name="Yoshihara R."/>
            <person name="Yukawa K."/>
            <person name="Zhong H."/>
            <person name="Yano M."/>
            <person name="Yuan Q."/>
            <person name="Ouyang S."/>
            <person name="Liu J."/>
            <person name="Jones K.M."/>
            <person name="Gansberger K."/>
            <person name="Moffat K."/>
            <person name="Hill J."/>
            <person name="Bera J."/>
            <person name="Fadrosh D."/>
            <person name="Jin S."/>
            <person name="Johri S."/>
            <person name="Kim M."/>
            <person name="Overton L."/>
            <person name="Reardon M."/>
            <person name="Tsitrin T."/>
            <person name="Vuong H."/>
            <person name="Weaver B."/>
            <person name="Ciecko A."/>
            <person name="Tallon L."/>
            <person name="Jackson J."/>
            <person name="Pai G."/>
            <person name="Aken S.V."/>
            <person name="Utterback T."/>
            <person name="Reidmuller S."/>
            <person name="Feldblyum T."/>
            <person name="Hsiao J."/>
            <person name="Zismann V."/>
            <person name="Iobst S."/>
            <person name="de Vazeille A.R."/>
            <person name="Buell C.R."/>
            <person name="Ying K."/>
            <person name="Li Y."/>
            <person name="Lu T."/>
            <person name="Huang Y."/>
            <person name="Zhao Q."/>
            <person name="Feng Q."/>
            <person name="Zhang L."/>
            <person name="Zhu J."/>
            <person name="Weng Q."/>
            <person name="Mu J."/>
            <person name="Lu Y."/>
            <person name="Fan D."/>
            <person name="Liu Y."/>
            <person name="Guan J."/>
            <person name="Zhang Y."/>
            <person name="Yu S."/>
            <person name="Liu X."/>
            <person name="Zhang Y."/>
            <person name="Hong G."/>
            <person name="Han B."/>
            <person name="Choisne N."/>
            <person name="Demange N."/>
            <person name="Orjeda G."/>
            <person name="Samain S."/>
            <person name="Cattolico L."/>
            <person name="Pelletier E."/>
            <person name="Couloux A."/>
            <person name="Segurens B."/>
            <person name="Wincker P."/>
            <person name="D'Hont A."/>
            <person name="Scarpelli C."/>
            <person name="Weissenbach J."/>
            <person name="Salanoubat M."/>
            <person name="Quetier F."/>
            <person name="Yu Y."/>
            <person name="Kim H.R."/>
            <person name="Rambo T."/>
            <person name="Currie J."/>
            <person name="Collura K."/>
            <person name="Luo M."/>
            <person name="Yang T."/>
            <person name="Ammiraju J.S.S."/>
            <person name="Engler F."/>
            <person name="Soderlund C."/>
            <person name="Wing R.A."/>
            <person name="Palmer L.E."/>
            <person name="de la Bastide M."/>
            <person name="Spiegel L."/>
            <person name="Nascimento L."/>
            <person name="Zutavern T."/>
            <person name="O'Shaughnessy A."/>
            <person name="Dike S."/>
            <person name="Dedhia N."/>
            <person name="Preston R."/>
            <person name="Balija V."/>
            <person name="McCombie W.R."/>
            <person name="Chow T."/>
            <person name="Chen H."/>
            <person name="Chung M."/>
            <person name="Chen C."/>
            <person name="Shaw J."/>
            <person name="Wu H."/>
            <person name="Hsiao K."/>
            <person name="Chao Y."/>
            <person name="Chu M."/>
            <person name="Cheng C."/>
            <person name="Hour A."/>
            <person name="Lee P."/>
            <person name="Lin S."/>
            <person name="Lin Y."/>
            <person name="Liou J."/>
            <person name="Liu S."/>
            <person name="Hsing Y."/>
            <person name="Raghuvanshi S."/>
            <person name="Mohanty A."/>
            <person name="Bharti A.K."/>
            <person name="Gaur A."/>
            <person name="Gupta V."/>
            <person name="Kumar D."/>
            <person name="Ravi V."/>
            <person name="Vij S."/>
            <person name="Kapur A."/>
            <person name="Khurana P."/>
            <person name="Khurana P."/>
            <person name="Khurana J.P."/>
            <person name="Tyagi A.K."/>
            <person name="Gaikwad K."/>
            <person name="Singh A."/>
            <person name="Dalal V."/>
            <person name="Srivastava S."/>
            <person name="Dixit A."/>
            <person name="Pal A.K."/>
            <person name="Ghazi I.A."/>
            <person name="Yadav M."/>
            <person name="Pandit A."/>
            <person name="Bhargava A."/>
            <person name="Sureshbabu K."/>
            <person name="Batra K."/>
            <person name="Sharma T.R."/>
            <person name="Mohapatra T."/>
            <person name="Singh N.K."/>
            <person name="Messing J."/>
            <person name="Nelson A.B."/>
            <person name="Fuks G."/>
            <person name="Kavchok S."/>
            <person name="Keizer G."/>
            <person name="Linton E."/>
            <person name="Llaca V."/>
            <person name="Song R."/>
            <person name="Tanyolac B."/>
            <person name="Young S."/>
            <person name="Ho-Il K."/>
            <person name="Hahn J.H."/>
            <person name="Sangsakoo G."/>
            <person name="Vanavichit A."/>
            <person name="de Mattos Luiz.A.T."/>
            <person name="Zimmer P.D."/>
            <person name="Malone G."/>
            <person name="Dellagostin O."/>
            <person name="de Oliveira A.C."/>
            <person name="Bevan M."/>
            <person name="Bancroft I."/>
            <person name="Minx P."/>
            <person name="Cordum H."/>
            <person name="Wilson R."/>
            <person name="Cheng Z."/>
            <person name="Jin W."/>
            <person name="Jiang J."/>
            <person name="Leong S.A."/>
            <person name="Iwama H."/>
            <person name="Gojobori T."/>
            <person name="Itoh T."/>
            <person name="Niimura Y."/>
            <person name="Fujii Y."/>
            <person name="Habara T."/>
            <person name="Sakai H."/>
            <person name="Sato Y."/>
            <person name="Wilson G."/>
            <person name="Kumar K."/>
            <person name="McCouch S."/>
            <person name="Juretic N."/>
            <person name="Hoen D."/>
            <person name="Wright S."/>
            <person name="Bruskiewich R."/>
            <person name="Bureau T."/>
            <person name="Miyao A."/>
            <person name="Hirochika H."/>
            <person name="Nishikawa T."/>
            <person name="Kadowaki K."/>
            <person name="Sugiura M."/>
            <person name="Burr B."/>
            <person name="Sasaki T."/>
        </authorList>
    </citation>
    <scope>NUCLEOTIDE SEQUENCE [LARGE SCALE GENOMIC DNA]</scope>
    <source>
        <strain evidence="3">cv. Nipponbare</strain>
    </source>
</reference>
<name>Q75GP3_ORYSJ</name>
<feature type="region of interest" description="Disordered" evidence="1">
    <location>
        <begin position="101"/>
        <end position="177"/>
    </location>
</feature>
<feature type="compositionally biased region" description="Low complexity" evidence="1">
    <location>
        <begin position="132"/>
        <end position="147"/>
    </location>
</feature>
<feature type="compositionally biased region" description="Low complexity" evidence="1">
    <location>
        <begin position="101"/>
        <end position="116"/>
    </location>
</feature>
<organism evidence="2 3">
    <name type="scientific">Oryza sativa subsp. japonica</name>
    <name type="common">Rice</name>
    <dbReference type="NCBI Taxonomy" id="39947"/>
    <lineage>
        <taxon>Eukaryota</taxon>
        <taxon>Viridiplantae</taxon>
        <taxon>Streptophyta</taxon>
        <taxon>Embryophyta</taxon>
        <taxon>Tracheophyta</taxon>
        <taxon>Spermatophyta</taxon>
        <taxon>Magnoliopsida</taxon>
        <taxon>Liliopsida</taxon>
        <taxon>Poales</taxon>
        <taxon>Poaceae</taxon>
        <taxon>BOP clade</taxon>
        <taxon>Oryzoideae</taxon>
        <taxon>Oryzeae</taxon>
        <taxon>Oryzinae</taxon>
        <taxon>Oryza</taxon>
        <taxon>Oryza sativa</taxon>
    </lineage>
</organism>
<evidence type="ECO:0000313" key="3">
    <source>
        <dbReference type="Proteomes" id="UP000000763"/>
    </source>
</evidence>
<accession>Q75GP3</accession>
<feature type="compositionally biased region" description="Pro residues" evidence="1">
    <location>
        <begin position="158"/>
        <end position="167"/>
    </location>
</feature>
<dbReference type="AlphaFoldDB" id="Q75GP3"/>
<evidence type="ECO:0000256" key="1">
    <source>
        <dbReference type="SAM" id="MobiDB-lite"/>
    </source>
</evidence>
<evidence type="ECO:0000313" key="2">
    <source>
        <dbReference type="EMBL" id="AAS07110.1"/>
    </source>
</evidence>